<accession>A0AAD9IJ80</accession>
<organism evidence="10 11">
    <name type="scientific">Prototheca wickerhamii</name>
    <dbReference type="NCBI Taxonomy" id="3111"/>
    <lineage>
        <taxon>Eukaryota</taxon>
        <taxon>Viridiplantae</taxon>
        <taxon>Chlorophyta</taxon>
        <taxon>core chlorophytes</taxon>
        <taxon>Trebouxiophyceae</taxon>
        <taxon>Chlorellales</taxon>
        <taxon>Chlorellaceae</taxon>
        <taxon>Prototheca</taxon>
    </lineage>
</organism>
<reference evidence="10" key="1">
    <citation type="submission" date="2021-01" db="EMBL/GenBank/DDBJ databases">
        <authorList>
            <person name="Eckstrom K.M.E."/>
        </authorList>
    </citation>
    <scope>NUCLEOTIDE SEQUENCE</scope>
    <source>
        <strain evidence="10">UVCC 0001</strain>
    </source>
</reference>
<dbReference type="PANTHER" id="PTHR23505:SF52">
    <property type="entry name" value="MAJOR FACILITATOR SUPERFAMILY PROTEIN"/>
    <property type="match status" value="1"/>
</dbReference>
<proteinExistence type="inferred from homology"/>
<evidence type="ECO:0000313" key="11">
    <source>
        <dbReference type="Proteomes" id="UP001255856"/>
    </source>
</evidence>
<dbReference type="GO" id="GO:0016020">
    <property type="term" value="C:membrane"/>
    <property type="evidence" value="ECO:0007669"/>
    <property type="project" value="UniProtKB-SubCell"/>
</dbReference>
<evidence type="ECO:0000256" key="5">
    <source>
        <dbReference type="ARBA" id="ARBA00023136"/>
    </source>
</evidence>
<dbReference type="Gene3D" id="1.20.1250.20">
    <property type="entry name" value="MFS general substrate transporter like domains"/>
    <property type="match status" value="1"/>
</dbReference>
<feature type="compositionally biased region" description="Low complexity" evidence="7">
    <location>
        <begin position="509"/>
        <end position="520"/>
    </location>
</feature>
<evidence type="ECO:0000256" key="1">
    <source>
        <dbReference type="ARBA" id="ARBA00004141"/>
    </source>
</evidence>
<gene>
    <name evidence="10" type="ORF">QBZ16_004476</name>
</gene>
<feature type="transmembrane region" description="Helical" evidence="8">
    <location>
        <begin position="240"/>
        <end position="259"/>
    </location>
</feature>
<evidence type="ECO:0000313" key="10">
    <source>
        <dbReference type="EMBL" id="KAK2077630.1"/>
    </source>
</evidence>
<comment type="similarity">
    <text evidence="6">Belongs to the major facilitator superfamily. Spinster (TC 2.A.1.49) family.</text>
</comment>
<dbReference type="Proteomes" id="UP001255856">
    <property type="component" value="Unassembled WGS sequence"/>
</dbReference>
<feature type="transmembrane region" description="Helical" evidence="8">
    <location>
        <begin position="389"/>
        <end position="412"/>
    </location>
</feature>
<evidence type="ECO:0000256" key="4">
    <source>
        <dbReference type="ARBA" id="ARBA00022989"/>
    </source>
</evidence>
<keyword evidence="2" id="KW-0813">Transport</keyword>
<dbReference type="SUPFAM" id="SSF103473">
    <property type="entry name" value="MFS general substrate transporter"/>
    <property type="match status" value="1"/>
</dbReference>
<dbReference type="Pfam" id="PF07690">
    <property type="entry name" value="MFS_1"/>
    <property type="match status" value="1"/>
</dbReference>
<dbReference type="PROSITE" id="PS50850">
    <property type="entry name" value="MFS"/>
    <property type="match status" value="1"/>
</dbReference>
<keyword evidence="3 8" id="KW-0812">Transmembrane</keyword>
<evidence type="ECO:0000259" key="9">
    <source>
        <dbReference type="PROSITE" id="PS50850"/>
    </source>
</evidence>
<dbReference type="GO" id="GO:0022857">
    <property type="term" value="F:transmembrane transporter activity"/>
    <property type="evidence" value="ECO:0007669"/>
    <property type="project" value="InterPro"/>
</dbReference>
<evidence type="ECO:0000256" key="3">
    <source>
        <dbReference type="ARBA" id="ARBA00022692"/>
    </source>
</evidence>
<dbReference type="EMBL" id="JASFZW010000006">
    <property type="protein sequence ID" value="KAK2077630.1"/>
    <property type="molecule type" value="Genomic_DNA"/>
</dbReference>
<feature type="region of interest" description="Disordered" evidence="7">
    <location>
        <begin position="457"/>
        <end position="539"/>
    </location>
</feature>
<feature type="compositionally biased region" description="Basic and acidic residues" evidence="7">
    <location>
        <begin position="457"/>
        <end position="476"/>
    </location>
</feature>
<keyword evidence="4 8" id="KW-1133">Transmembrane helix</keyword>
<feature type="transmembrane region" description="Helical" evidence="8">
    <location>
        <begin position="84"/>
        <end position="103"/>
    </location>
</feature>
<keyword evidence="11" id="KW-1185">Reference proteome</keyword>
<feature type="transmembrane region" description="Helical" evidence="8">
    <location>
        <begin position="298"/>
        <end position="319"/>
    </location>
</feature>
<dbReference type="PANTHER" id="PTHR23505">
    <property type="entry name" value="SPINSTER"/>
    <property type="match status" value="1"/>
</dbReference>
<keyword evidence="5 8" id="KW-0472">Membrane</keyword>
<protein>
    <recommendedName>
        <fullName evidence="9">Major facilitator superfamily (MFS) profile domain-containing protein</fullName>
    </recommendedName>
</protein>
<dbReference type="InterPro" id="IPR036259">
    <property type="entry name" value="MFS_trans_sf"/>
</dbReference>
<comment type="subcellular location">
    <subcellularLocation>
        <location evidence="1">Membrane</location>
        <topology evidence="1">Multi-pass membrane protein</topology>
    </subcellularLocation>
</comment>
<feature type="transmembrane region" description="Helical" evidence="8">
    <location>
        <begin position="182"/>
        <end position="201"/>
    </location>
</feature>
<name>A0AAD9IJ80_PROWI</name>
<feature type="domain" description="Major facilitator superfamily (MFS) profile" evidence="9">
    <location>
        <begin position="1"/>
        <end position="404"/>
    </location>
</feature>
<dbReference type="AlphaFoldDB" id="A0AAD9IJ80"/>
<evidence type="ECO:0000256" key="6">
    <source>
        <dbReference type="ARBA" id="ARBA00024338"/>
    </source>
</evidence>
<dbReference type="InterPro" id="IPR044770">
    <property type="entry name" value="MFS_spinster-like"/>
</dbReference>
<dbReference type="InterPro" id="IPR011701">
    <property type="entry name" value="MFS"/>
</dbReference>
<feature type="transmembrane region" description="Helical" evidence="8">
    <location>
        <begin position="147"/>
        <end position="170"/>
    </location>
</feature>
<feature type="transmembrane region" description="Helical" evidence="8">
    <location>
        <begin position="56"/>
        <end position="78"/>
    </location>
</feature>
<evidence type="ECO:0000256" key="8">
    <source>
        <dbReference type="SAM" id="Phobius"/>
    </source>
</evidence>
<dbReference type="InterPro" id="IPR020846">
    <property type="entry name" value="MFS_dom"/>
</dbReference>
<feature type="transmembrane region" description="Helical" evidence="8">
    <location>
        <begin position="271"/>
        <end position="291"/>
    </location>
</feature>
<feature type="transmembrane region" description="Helical" evidence="8">
    <location>
        <begin position="115"/>
        <end position="135"/>
    </location>
</feature>
<sequence>MECDEQILPALYAWVGAAFEATPTQLGNLALARAIVQALASPLGGVSSSLMPRGRVICLGCLIWATFTAIFGTLSSYAAAVPVLAMNGLGLALVIPNVQSLTADYYPPSARGRAFGALWLVISLGGMLGALYATNLGGKTLPGGVPGWRFVFLSVAAASALVGLLNAWGVHDPARRGDEEPASALATLRAMGSSLLSVAAIPTFALIIGQGIIGSVPYASLIFLTLYFQLVGMSDARASILVAAYLAGGGFGGLLGGAVGDWAARKSPSHGRIFATQFSVAIGVPFAWILFKLLPMHGGTLAFATYLVVILIFAVLTAWPGPCCNNPVFAEIVPASKRNLVYAFDRCFEGAVAAFAAPLVGVLAEKWYGFSGTSTVTGDAAKDLANARALGSALLTFLTVPWCICFCVYSGLHWTYPKDKKRALELEMHITELEMTDSADSIVVPAGMEHAREIDRLLGEQDKRGRRPLASDDREQGYGSSAALRGRRSGTLSRSQSPRKNGRAFQRVSSSLSSRSATVSGDLETAGAAPGPETSWPRL</sequence>
<feature type="transmembrane region" description="Helical" evidence="8">
    <location>
        <begin position="207"/>
        <end position="228"/>
    </location>
</feature>
<comment type="caution">
    <text evidence="10">The sequence shown here is derived from an EMBL/GenBank/DDBJ whole genome shotgun (WGS) entry which is preliminary data.</text>
</comment>
<evidence type="ECO:0000256" key="2">
    <source>
        <dbReference type="ARBA" id="ARBA00022448"/>
    </source>
</evidence>
<evidence type="ECO:0000256" key="7">
    <source>
        <dbReference type="SAM" id="MobiDB-lite"/>
    </source>
</evidence>